<evidence type="ECO:0000259" key="11">
    <source>
        <dbReference type="Pfam" id="PF00082"/>
    </source>
</evidence>
<dbReference type="InterPro" id="IPR010435">
    <property type="entry name" value="C5a/SBT2-like_Fn3"/>
</dbReference>
<feature type="active site" description="Charge relay system" evidence="6 7">
    <location>
        <position position="544"/>
    </location>
</feature>
<evidence type="ECO:0000256" key="10">
    <source>
        <dbReference type="SAM" id="SignalP"/>
    </source>
</evidence>
<feature type="signal peptide" evidence="10">
    <location>
        <begin position="1"/>
        <end position="17"/>
    </location>
</feature>
<dbReference type="OrthoDB" id="10256524at2759"/>
<dbReference type="SUPFAM" id="SSF52743">
    <property type="entry name" value="Subtilisin-like"/>
    <property type="match status" value="1"/>
</dbReference>
<keyword evidence="3 10" id="KW-0732">Signal</keyword>
<evidence type="ECO:0000313" key="14">
    <source>
        <dbReference type="Proteomes" id="UP000829364"/>
    </source>
</evidence>
<dbReference type="PANTHER" id="PTHR43806">
    <property type="entry name" value="PEPTIDASE S8"/>
    <property type="match status" value="1"/>
</dbReference>
<dbReference type="CDD" id="cd07489">
    <property type="entry name" value="Peptidases_S8_5"/>
    <property type="match status" value="1"/>
</dbReference>
<dbReference type="RefSeq" id="XP_047848428.1">
    <property type="nucleotide sequence ID" value="XM_047992414.1"/>
</dbReference>
<evidence type="ECO:0000256" key="2">
    <source>
        <dbReference type="ARBA" id="ARBA00022670"/>
    </source>
</evidence>
<dbReference type="Pfam" id="PF00082">
    <property type="entry name" value="Peptidase_S8"/>
    <property type="match status" value="1"/>
</dbReference>
<reference evidence="13" key="1">
    <citation type="submission" date="2021-11" db="EMBL/GenBank/DDBJ databases">
        <title>Purpureocillium_takamizusanense_genome.</title>
        <authorList>
            <person name="Nguyen N.-H."/>
        </authorList>
    </citation>
    <scope>NUCLEOTIDE SEQUENCE</scope>
    <source>
        <strain evidence="13">PT3</strain>
    </source>
</reference>
<organism evidence="13 14">
    <name type="scientific">Purpureocillium takamizusanense</name>
    <dbReference type="NCBI Taxonomy" id="2060973"/>
    <lineage>
        <taxon>Eukaryota</taxon>
        <taxon>Fungi</taxon>
        <taxon>Dikarya</taxon>
        <taxon>Ascomycota</taxon>
        <taxon>Pezizomycotina</taxon>
        <taxon>Sordariomycetes</taxon>
        <taxon>Hypocreomycetidae</taxon>
        <taxon>Hypocreales</taxon>
        <taxon>Ophiocordycipitaceae</taxon>
        <taxon>Purpureocillium</taxon>
    </lineage>
</organism>
<dbReference type="GO" id="GO:0006508">
    <property type="term" value="P:proteolysis"/>
    <property type="evidence" value="ECO:0007669"/>
    <property type="project" value="UniProtKB-KW"/>
</dbReference>
<dbReference type="GeneID" id="72072605"/>
<dbReference type="Gene3D" id="3.40.50.200">
    <property type="entry name" value="Peptidase S8/S53 domain"/>
    <property type="match status" value="2"/>
</dbReference>
<feature type="active site" description="Charge relay system" evidence="6 7">
    <location>
        <position position="160"/>
    </location>
</feature>
<dbReference type="PANTHER" id="PTHR43806:SF66">
    <property type="entry name" value="SERIN ENDOPEPTIDASE"/>
    <property type="match status" value="1"/>
</dbReference>
<dbReference type="GO" id="GO:0016020">
    <property type="term" value="C:membrane"/>
    <property type="evidence" value="ECO:0007669"/>
    <property type="project" value="InterPro"/>
</dbReference>
<keyword evidence="2 7" id="KW-0645">Protease</keyword>
<dbReference type="EMBL" id="CP086366">
    <property type="protein sequence ID" value="UNI24947.1"/>
    <property type="molecule type" value="Genomic_DNA"/>
</dbReference>
<dbReference type="PROSITE" id="PS51892">
    <property type="entry name" value="SUBTILASE"/>
    <property type="match status" value="1"/>
</dbReference>
<evidence type="ECO:0000256" key="3">
    <source>
        <dbReference type="ARBA" id="ARBA00022729"/>
    </source>
</evidence>
<evidence type="ECO:0000256" key="8">
    <source>
        <dbReference type="RuleBase" id="RU003355"/>
    </source>
</evidence>
<protein>
    <recommendedName>
        <fullName evidence="15">Subtilisin-like protease</fullName>
    </recommendedName>
</protein>
<dbReference type="Proteomes" id="UP000829364">
    <property type="component" value="Chromosome 13"/>
</dbReference>
<dbReference type="InterPro" id="IPR023827">
    <property type="entry name" value="Peptidase_S8_Asp-AS"/>
</dbReference>
<accession>A0A9Q8VHL5</accession>
<evidence type="ECO:0000256" key="7">
    <source>
        <dbReference type="PROSITE-ProRule" id="PRU01240"/>
    </source>
</evidence>
<sequence>MVRWWRFAPFLAALSSAAPPDFQPSGKRFLPGAYIFELEDGHDSSALIDHVGSLGSVRMHYNYKLFKGLSVQLHDTETAHETQIKLASIASVKNSWPIQIFSAPKLEHPPGSISAKGVGKLDRRGNSTAPDTFSTHVMTQVDKLHAKGYTGKGVKIAIVDSGVDYKHESLGGCFGKGCLFSFGYDLTGDDYNGFNTPHPDDDPMDCVGHGTHVAGILAAQPGTNSFGVVGAAYDATFGIYKIQGCGSEIGEDVVIAGFNAAFEDGADIITASLGGPGGWSESPWSVVASRIAAHGVPCTMAAGNDGGSGLFFPEEAADAKNVMSIAMSDNSVFPYFAHTSGFSIDGTNSQEFAYIPSGNAKDTALWNMTMPLYATTLRNGTIDDLACDPLPPDTPDLSKYIVFIRKNSTHDECSLNQVLRNVHAKGGVYVLMGLYGPGALPVWLESGGNENGILAGGWVSRNTTRIFLNALQAGHNVTLHMKPPSETSAVYLEDENSESAGAADVITSWGPTWQMDMTPHFGAPGGFIISTWLSNKFAIETGTSMATPLAAACVALIGQVRGTFDTVLLHNLLSATAKPQLWNPGRQFFKFLAPVAQQGAGFIQAYDAAFATTLLQPSGLSFNDTDNRPESLSFVLSNKGDTEIRYNISHVPTVSMYTHVKDSMWSPGGFNEIVETSATLHFSDQAVTLPPGHRKVITVSAKPPQGLDDKRLPYWSGYVAINGTDGASLSLPYQGLSGSLHDARILNATRVFAWHSTGLNPKNDFVFAPPNTTFTLPNPGTANDTDSLICPAIQLAMGTRTLRCDIVPLTTCPPKNLTMNDPLGSGKFKTVGQPDQFPLRLVSGEGFCVRWAGLLDSGVYIPPGKYKFVIRALRIFGDPTKLQDWDMEETAPFYIKYRK</sequence>
<feature type="domain" description="C5a peptidase/Subtilisin-like protease SBT2-like Fn3-like" evidence="12">
    <location>
        <begin position="621"/>
        <end position="733"/>
    </location>
</feature>
<dbReference type="KEGG" id="ptkz:JDV02_010662"/>
<feature type="chain" id="PRO_5040185389" description="Subtilisin-like protease" evidence="10">
    <location>
        <begin position="18"/>
        <end position="899"/>
    </location>
</feature>
<feature type="domain" description="Peptidase S8/S53" evidence="11">
    <location>
        <begin position="151"/>
        <end position="577"/>
    </location>
</feature>
<evidence type="ECO:0000256" key="6">
    <source>
        <dbReference type="PIRSR" id="PIRSR615500-1"/>
    </source>
</evidence>
<dbReference type="GO" id="GO:0004252">
    <property type="term" value="F:serine-type endopeptidase activity"/>
    <property type="evidence" value="ECO:0007669"/>
    <property type="project" value="UniProtKB-UniRule"/>
</dbReference>
<evidence type="ECO:0000256" key="4">
    <source>
        <dbReference type="ARBA" id="ARBA00022801"/>
    </source>
</evidence>
<dbReference type="InterPro" id="IPR023828">
    <property type="entry name" value="Peptidase_S8_Ser-AS"/>
</dbReference>
<evidence type="ECO:0000313" key="13">
    <source>
        <dbReference type="EMBL" id="UNI24947.1"/>
    </source>
</evidence>
<evidence type="ECO:0008006" key="15">
    <source>
        <dbReference type="Google" id="ProtNLM"/>
    </source>
</evidence>
<keyword evidence="14" id="KW-1185">Reference proteome</keyword>
<evidence type="ECO:0000256" key="9">
    <source>
        <dbReference type="SAM" id="MobiDB-lite"/>
    </source>
</evidence>
<dbReference type="Pfam" id="PF06280">
    <property type="entry name" value="fn3_5"/>
    <property type="match status" value="1"/>
</dbReference>
<dbReference type="PROSITE" id="PS00138">
    <property type="entry name" value="SUBTILASE_SER"/>
    <property type="match status" value="1"/>
</dbReference>
<dbReference type="AlphaFoldDB" id="A0A9Q8VHL5"/>
<keyword evidence="4 7" id="KW-0378">Hydrolase</keyword>
<dbReference type="PRINTS" id="PR00723">
    <property type="entry name" value="SUBTILISIN"/>
</dbReference>
<feature type="active site" description="Charge relay system" evidence="6 7">
    <location>
        <position position="209"/>
    </location>
</feature>
<gene>
    <name evidence="13" type="ORF">JDV02_010662</name>
</gene>
<dbReference type="PROSITE" id="PS00137">
    <property type="entry name" value="SUBTILASE_HIS"/>
    <property type="match status" value="1"/>
</dbReference>
<dbReference type="InterPro" id="IPR036852">
    <property type="entry name" value="Peptidase_S8/S53_dom_sf"/>
</dbReference>
<dbReference type="InterPro" id="IPR050131">
    <property type="entry name" value="Peptidase_S8_subtilisin-like"/>
</dbReference>
<evidence type="ECO:0000256" key="1">
    <source>
        <dbReference type="ARBA" id="ARBA00011073"/>
    </source>
</evidence>
<evidence type="ECO:0000256" key="5">
    <source>
        <dbReference type="ARBA" id="ARBA00022825"/>
    </source>
</evidence>
<keyword evidence="5 7" id="KW-0720">Serine protease</keyword>
<comment type="similarity">
    <text evidence="1 7 8">Belongs to the peptidase S8 family.</text>
</comment>
<dbReference type="InterPro" id="IPR015500">
    <property type="entry name" value="Peptidase_S8_subtilisin-rel"/>
</dbReference>
<evidence type="ECO:0000259" key="12">
    <source>
        <dbReference type="Pfam" id="PF06280"/>
    </source>
</evidence>
<name>A0A9Q8VHL5_9HYPO</name>
<dbReference type="InterPro" id="IPR034187">
    <property type="entry name" value="Peptidases_S8_5"/>
</dbReference>
<feature type="region of interest" description="Disordered" evidence="9">
    <location>
        <begin position="112"/>
        <end position="132"/>
    </location>
</feature>
<dbReference type="InterPro" id="IPR022398">
    <property type="entry name" value="Peptidase_S8_His-AS"/>
</dbReference>
<dbReference type="PROSITE" id="PS00136">
    <property type="entry name" value="SUBTILASE_ASP"/>
    <property type="match status" value="1"/>
</dbReference>
<proteinExistence type="inferred from homology"/>
<dbReference type="InterPro" id="IPR000209">
    <property type="entry name" value="Peptidase_S8/S53_dom"/>
</dbReference>